<keyword evidence="2" id="KW-1003">Cell membrane</keyword>
<keyword evidence="7" id="KW-1015">Disulfide bond</keyword>
<dbReference type="Pfam" id="PF23577">
    <property type="entry name" value="LysM_RLK"/>
    <property type="match status" value="1"/>
</dbReference>
<dbReference type="AlphaFoldDB" id="A0A7J7BX59"/>
<dbReference type="PANTHER" id="PTHR46204">
    <property type="entry name" value="CHITIN ELICITOR RECEPTOR KINASE 1-RELATED"/>
    <property type="match status" value="1"/>
</dbReference>
<evidence type="ECO:0000256" key="8">
    <source>
        <dbReference type="SAM" id="Phobius"/>
    </source>
</evidence>
<feature type="transmembrane region" description="Helical" evidence="8">
    <location>
        <begin position="275"/>
        <end position="295"/>
    </location>
</feature>
<comment type="caution">
    <text evidence="11">The sequence shown here is derived from an EMBL/GenBank/DDBJ whole genome shotgun (WGS) entry which is preliminary data.</text>
</comment>
<dbReference type="EMBL" id="JAAARO010000022">
    <property type="protein sequence ID" value="KAF5726461.1"/>
    <property type="molecule type" value="Genomic_DNA"/>
</dbReference>
<evidence type="ECO:0000313" key="11">
    <source>
        <dbReference type="EMBL" id="KAF5726461.1"/>
    </source>
</evidence>
<evidence type="ECO:0000259" key="10">
    <source>
        <dbReference type="Pfam" id="PF23577"/>
    </source>
</evidence>
<keyword evidence="6 8" id="KW-0472">Membrane</keyword>
<keyword evidence="3 8" id="KW-0812">Transmembrane</keyword>
<evidence type="ECO:0000256" key="5">
    <source>
        <dbReference type="ARBA" id="ARBA00022989"/>
    </source>
</evidence>
<feature type="domain" description="LYK3/RLK10-like LysM" evidence="10">
    <location>
        <begin position="164"/>
        <end position="207"/>
    </location>
</feature>
<dbReference type="InParanoid" id="A0A7J7BX59"/>
<keyword evidence="12" id="KW-1185">Reference proteome</keyword>
<keyword evidence="5 8" id="KW-1133">Transmembrane helix</keyword>
<protein>
    <submittedName>
        <fullName evidence="11">Chitin elicitor receptor kinase 1 RLK1 putative isoform 2</fullName>
    </submittedName>
</protein>
<evidence type="ECO:0000256" key="2">
    <source>
        <dbReference type="ARBA" id="ARBA00022475"/>
    </source>
</evidence>
<evidence type="ECO:0000313" key="12">
    <source>
        <dbReference type="Proteomes" id="UP000593562"/>
    </source>
</evidence>
<dbReference type="GO" id="GO:0045087">
    <property type="term" value="P:innate immune response"/>
    <property type="evidence" value="ECO:0007669"/>
    <property type="project" value="InterPro"/>
</dbReference>
<dbReference type="PANTHER" id="PTHR46204:SF30">
    <property type="entry name" value="CHITIN ELICITOR RECEPTOR KINASE 1"/>
    <property type="match status" value="1"/>
</dbReference>
<dbReference type="InterPro" id="IPR057097">
    <property type="entry name" value="LysM_RLK3/10"/>
</dbReference>
<keyword evidence="11" id="KW-0808">Transferase</keyword>
<feature type="chain" id="PRO_5029637402" evidence="9">
    <location>
        <begin position="22"/>
        <end position="313"/>
    </location>
</feature>
<evidence type="ECO:0000256" key="9">
    <source>
        <dbReference type="SAM" id="SignalP"/>
    </source>
</evidence>
<sequence length="313" mass="35268">MVPKLGLGFFVLFLICYTTDSQCSKGCDLAFASYYVWPDSNLSFIVDVMESEIMPKDDFDGLLIYNPQISNKDSVQSGIRIKVPFPCDCINGNFLGHVFEYTTITGDTYTEIANPYYANLTTVSWLRPFNSYSENLIPVNVPINVTVNCSCGNSAISKDYGLFVTYPLRPEDTLESVAAAANVSTDLVQRYNEGINFSQGSGLVYIPGTDQHNSYRPLKRSSGWGNCWHICCSSSWSALSGTLWVFWILQKEEGEGGSIAVITFSGSIWSWGNRYIYICFYAFFFSSTLCIYILINLEKYFMYLLFQLDSSYV</sequence>
<evidence type="ECO:0000256" key="6">
    <source>
        <dbReference type="ARBA" id="ARBA00023136"/>
    </source>
</evidence>
<organism evidence="11 12">
    <name type="scientific">Tripterygium wilfordii</name>
    <name type="common">Thunder God vine</name>
    <dbReference type="NCBI Taxonomy" id="458696"/>
    <lineage>
        <taxon>Eukaryota</taxon>
        <taxon>Viridiplantae</taxon>
        <taxon>Streptophyta</taxon>
        <taxon>Embryophyta</taxon>
        <taxon>Tracheophyta</taxon>
        <taxon>Spermatophyta</taxon>
        <taxon>Magnoliopsida</taxon>
        <taxon>eudicotyledons</taxon>
        <taxon>Gunneridae</taxon>
        <taxon>Pentapetalae</taxon>
        <taxon>rosids</taxon>
        <taxon>fabids</taxon>
        <taxon>Celastrales</taxon>
        <taxon>Celastraceae</taxon>
        <taxon>Tripterygium</taxon>
    </lineage>
</organism>
<dbReference type="InterPro" id="IPR044812">
    <property type="entry name" value="CERK1/LYK3-like"/>
</dbReference>
<dbReference type="GO" id="GO:0019199">
    <property type="term" value="F:transmembrane receptor protein kinase activity"/>
    <property type="evidence" value="ECO:0007669"/>
    <property type="project" value="InterPro"/>
</dbReference>
<comment type="subcellular location">
    <subcellularLocation>
        <location evidence="1">Cell membrane</location>
        <topology evidence="1">Single-pass membrane protein</topology>
    </subcellularLocation>
</comment>
<evidence type="ECO:0000256" key="1">
    <source>
        <dbReference type="ARBA" id="ARBA00004162"/>
    </source>
</evidence>
<dbReference type="Proteomes" id="UP000593562">
    <property type="component" value="Unassembled WGS sequence"/>
</dbReference>
<evidence type="ECO:0000256" key="3">
    <source>
        <dbReference type="ARBA" id="ARBA00022692"/>
    </source>
</evidence>
<name>A0A7J7BX59_TRIWF</name>
<dbReference type="FunCoup" id="A0A7J7BX59">
    <property type="interactions" value="2360"/>
</dbReference>
<keyword evidence="11" id="KW-0418">Kinase</keyword>
<reference evidence="11 12" key="1">
    <citation type="journal article" date="2020" name="Nat. Commun.">
        <title>Genome of Tripterygium wilfordii and identification of cytochrome P450 involved in triptolide biosynthesis.</title>
        <authorList>
            <person name="Tu L."/>
            <person name="Su P."/>
            <person name="Zhang Z."/>
            <person name="Gao L."/>
            <person name="Wang J."/>
            <person name="Hu T."/>
            <person name="Zhou J."/>
            <person name="Zhang Y."/>
            <person name="Zhao Y."/>
            <person name="Liu Y."/>
            <person name="Song Y."/>
            <person name="Tong Y."/>
            <person name="Lu Y."/>
            <person name="Yang J."/>
            <person name="Xu C."/>
            <person name="Jia M."/>
            <person name="Peters R.J."/>
            <person name="Huang L."/>
            <person name="Gao W."/>
        </authorList>
    </citation>
    <scope>NUCLEOTIDE SEQUENCE [LARGE SCALE GENOMIC DNA]</scope>
    <source>
        <strain evidence="12">cv. XIE 37</strain>
        <tissue evidence="11">Leaf</tissue>
    </source>
</reference>
<feature type="signal peptide" evidence="9">
    <location>
        <begin position="1"/>
        <end position="21"/>
    </location>
</feature>
<proteinExistence type="predicted"/>
<evidence type="ECO:0000256" key="4">
    <source>
        <dbReference type="ARBA" id="ARBA00022729"/>
    </source>
</evidence>
<dbReference type="GO" id="GO:0005886">
    <property type="term" value="C:plasma membrane"/>
    <property type="evidence" value="ECO:0007669"/>
    <property type="project" value="UniProtKB-SubCell"/>
</dbReference>
<gene>
    <name evidence="11" type="ORF">HS088_TW22G00139</name>
</gene>
<accession>A0A7J7BX59</accession>
<keyword evidence="11" id="KW-0675">Receptor</keyword>
<evidence type="ECO:0000256" key="7">
    <source>
        <dbReference type="ARBA" id="ARBA00023157"/>
    </source>
</evidence>
<keyword evidence="4 9" id="KW-0732">Signal</keyword>